<evidence type="ECO:0000313" key="1">
    <source>
        <dbReference type="Ensembl" id="ENSORLP00000044925.1"/>
    </source>
</evidence>
<dbReference type="Ensembl" id="ENSORLT00000033562.1">
    <property type="protein sequence ID" value="ENSORLP00000044925.1"/>
    <property type="gene ID" value="ENSORLG00000023641.1"/>
</dbReference>
<dbReference type="InParanoid" id="A0A3B3ILM3"/>
<dbReference type="Proteomes" id="UP000001038">
    <property type="component" value="Chromosome 22"/>
</dbReference>
<reference evidence="1" key="2">
    <citation type="submission" date="2025-08" db="UniProtKB">
        <authorList>
            <consortium name="Ensembl"/>
        </authorList>
    </citation>
    <scope>IDENTIFICATION</scope>
    <source>
        <strain evidence="1">Hd-rR</strain>
    </source>
</reference>
<organism evidence="1 2">
    <name type="scientific">Oryzias latipes</name>
    <name type="common">Japanese rice fish</name>
    <name type="synonym">Japanese killifish</name>
    <dbReference type="NCBI Taxonomy" id="8090"/>
    <lineage>
        <taxon>Eukaryota</taxon>
        <taxon>Metazoa</taxon>
        <taxon>Chordata</taxon>
        <taxon>Craniata</taxon>
        <taxon>Vertebrata</taxon>
        <taxon>Euteleostomi</taxon>
        <taxon>Actinopterygii</taxon>
        <taxon>Neopterygii</taxon>
        <taxon>Teleostei</taxon>
        <taxon>Neoteleostei</taxon>
        <taxon>Acanthomorphata</taxon>
        <taxon>Ovalentaria</taxon>
        <taxon>Atherinomorphae</taxon>
        <taxon>Beloniformes</taxon>
        <taxon>Adrianichthyidae</taxon>
        <taxon>Oryziinae</taxon>
        <taxon>Oryzias</taxon>
    </lineage>
</organism>
<reference evidence="1 2" key="1">
    <citation type="journal article" date="2007" name="Nature">
        <title>The medaka draft genome and insights into vertebrate genome evolution.</title>
        <authorList>
            <person name="Kasahara M."/>
            <person name="Naruse K."/>
            <person name="Sasaki S."/>
            <person name="Nakatani Y."/>
            <person name="Qu W."/>
            <person name="Ahsan B."/>
            <person name="Yamada T."/>
            <person name="Nagayasu Y."/>
            <person name="Doi K."/>
            <person name="Kasai Y."/>
            <person name="Jindo T."/>
            <person name="Kobayashi D."/>
            <person name="Shimada A."/>
            <person name="Toyoda A."/>
            <person name="Kuroki Y."/>
            <person name="Fujiyama A."/>
            <person name="Sasaki T."/>
            <person name="Shimizu A."/>
            <person name="Asakawa S."/>
            <person name="Shimizu N."/>
            <person name="Hashimoto S."/>
            <person name="Yang J."/>
            <person name="Lee Y."/>
            <person name="Matsushima K."/>
            <person name="Sugano S."/>
            <person name="Sakaizumi M."/>
            <person name="Narita T."/>
            <person name="Ohishi K."/>
            <person name="Haga S."/>
            <person name="Ohta F."/>
            <person name="Nomoto H."/>
            <person name="Nogata K."/>
            <person name="Morishita T."/>
            <person name="Endo T."/>
            <person name="Shin-I T."/>
            <person name="Takeda H."/>
            <person name="Morishita S."/>
            <person name="Kohara Y."/>
        </authorList>
    </citation>
    <scope>NUCLEOTIDE SEQUENCE [LARGE SCALE GENOMIC DNA]</scope>
    <source>
        <strain evidence="1 2">Hd-rR</strain>
    </source>
</reference>
<sequence>CTLPNKQWTAEVHSCILQDGGLSKQTRAQSGAHRMQTKRQAGWMDEFKVFYSFVFDGIYMCFHGKRGLRIQSASPAQYVGDNYPFCTVPELLISIFLQHFQQMVFKVCTTMDWYPVLAFPQTVAGIGSSNSTTPKGIKWVFKMEGGN</sequence>
<dbReference type="AlphaFoldDB" id="A0A3B3ILM3"/>
<keyword evidence="2" id="KW-1185">Reference proteome</keyword>
<reference evidence="1" key="3">
    <citation type="submission" date="2025-09" db="UniProtKB">
        <authorList>
            <consortium name="Ensembl"/>
        </authorList>
    </citation>
    <scope>IDENTIFICATION</scope>
    <source>
        <strain evidence="1">Hd-rR</strain>
    </source>
</reference>
<name>A0A3B3ILM3_ORYLA</name>
<accession>A0A3B3ILM3</accession>
<protein>
    <submittedName>
        <fullName evidence="1">Uncharacterized protein</fullName>
    </submittedName>
</protein>
<evidence type="ECO:0000313" key="2">
    <source>
        <dbReference type="Proteomes" id="UP000001038"/>
    </source>
</evidence>
<proteinExistence type="predicted"/>